<name>A0A5E4N6Q9_9HEMI</name>
<reference evidence="1 2" key="1">
    <citation type="submission" date="2019-08" db="EMBL/GenBank/DDBJ databases">
        <authorList>
            <person name="Alioto T."/>
            <person name="Alioto T."/>
            <person name="Gomez Garrido J."/>
        </authorList>
    </citation>
    <scope>NUCLEOTIDE SEQUENCE [LARGE SCALE GENOMIC DNA]</scope>
</reference>
<dbReference type="EMBL" id="CABPRJ010001508">
    <property type="protein sequence ID" value="VVC38848.1"/>
    <property type="molecule type" value="Genomic_DNA"/>
</dbReference>
<organism evidence="1 2">
    <name type="scientific">Cinara cedri</name>
    <dbReference type="NCBI Taxonomy" id="506608"/>
    <lineage>
        <taxon>Eukaryota</taxon>
        <taxon>Metazoa</taxon>
        <taxon>Ecdysozoa</taxon>
        <taxon>Arthropoda</taxon>
        <taxon>Hexapoda</taxon>
        <taxon>Insecta</taxon>
        <taxon>Pterygota</taxon>
        <taxon>Neoptera</taxon>
        <taxon>Paraneoptera</taxon>
        <taxon>Hemiptera</taxon>
        <taxon>Sternorrhyncha</taxon>
        <taxon>Aphidomorpha</taxon>
        <taxon>Aphidoidea</taxon>
        <taxon>Aphididae</taxon>
        <taxon>Lachninae</taxon>
        <taxon>Cinara</taxon>
    </lineage>
</organism>
<dbReference type="OrthoDB" id="10047893at2759"/>
<dbReference type="Proteomes" id="UP000325440">
    <property type="component" value="Unassembled WGS sequence"/>
</dbReference>
<sequence length="80" mass="8838">SGIEKSQDSLLDMKQKMCTMMMKWAFFFKGIPTESLVLKSESCSGGKKAKDHITVLICGNMAGEIRKPLEGLKNNSVLRA</sequence>
<proteinExistence type="predicted"/>
<evidence type="ECO:0000313" key="1">
    <source>
        <dbReference type="EMBL" id="VVC38848.1"/>
    </source>
</evidence>
<keyword evidence="2" id="KW-1185">Reference proteome</keyword>
<dbReference type="AlphaFoldDB" id="A0A5E4N6Q9"/>
<evidence type="ECO:0000313" key="2">
    <source>
        <dbReference type="Proteomes" id="UP000325440"/>
    </source>
</evidence>
<protein>
    <submittedName>
        <fullName evidence="1">Uncharacterized protein</fullName>
    </submittedName>
</protein>
<feature type="non-terminal residue" evidence="1">
    <location>
        <position position="1"/>
    </location>
</feature>
<gene>
    <name evidence="1" type="ORF">CINCED_3A022601</name>
</gene>
<accession>A0A5E4N6Q9</accession>